<dbReference type="InterPro" id="IPR012337">
    <property type="entry name" value="RNaseH-like_sf"/>
</dbReference>
<feature type="compositionally biased region" description="Basic and acidic residues" evidence="6">
    <location>
        <begin position="192"/>
        <end position="206"/>
    </location>
</feature>
<accession>A0A814ND09</accession>
<keyword evidence="5" id="KW-0539">Nucleus</keyword>
<evidence type="ECO:0000256" key="4">
    <source>
        <dbReference type="ARBA" id="ARBA00022833"/>
    </source>
</evidence>
<evidence type="ECO:0000256" key="5">
    <source>
        <dbReference type="ARBA" id="ARBA00023242"/>
    </source>
</evidence>
<evidence type="ECO:0000256" key="2">
    <source>
        <dbReference type="ARBA" id="ARBA00022723"/>
    </source>
</evidence>
<evidence type="ECO:0000256" key="6">
    <source>
        <dbReference type="SAM" id="MobiDB-lite"/>
    </source>
</evidence>
<dbReference type="EMBL" id="CAJNOT010000832">
    <property type="protein sequence ID" value="CAF1090559.1"/>
    <property type="molecule type" value="Genomic_DNA"/>
</dbReference>
<protein>
    <recommendedName>
        <fullName evidence="9">Transposase</fullName>
    </recommendedName>
</protein>
<gene>
    <name evidence="7" type="ORF">ZHD862_LOCUS17066</name>
</gene>
<dbReference type="Proteomes" id="UP000663864">
    <property type="component" value="Unassembled WGS sequence"/>
</dbReference>
<organism evidence="7 8">
    <name type="scientific">Rotaria sordida</name>
    <dbReference type="NCBI Taxonomy" id="392033"/>
    <lineage>
        <taxon>Eukaryota</taxon>
        <taxon>Metazoa</taxon>
        <taxon>Spiralia</taxon>
        <taxon>Gnathifera</taxon>
        <taxon>Rotifera</taxon>
        <taxon>Eurotatoria</taxon>
        <taxon>Bdelloidea</taxon>
        <taxon>Philodinida</taxon>
        <taxon>Philodinidae</taxon>
        <taxon>Rotaria</taxon>
    </lineage>
</organism>
<reference evidence="7" key="1">
    <citation type="submission" date="2021-02" db="EMBL/GenBank/DDBJ databases">
        <authorList>
            <person name="Nowell W R."/>
        </authorList>
    </citation>
    <scope>NUCLEOTIDE SEQUENCE</scope>
</reference>
<evidence type="ECO:0000313" key="7">
    <source>
        <dbReference type="EMBL" id="CAF1090559.1"/>
    </source>
</evidence>
<evidence type="ECO:0000256" key="1">
    <source>
        <dbReference type="ARBA" id="ARBA00004123"/>
    </source>
</evidence>
<name>A0A814ND09_9BILA</name>
<comment type="caution">
    <text evidence="7">The sequence shown here is derived from an EMBL/GenBank/DDBJ whole genome shotgun (WGS) entry which is preliminary data.</text>
</comment>
<feature type="region of interest" description="Disordered" evidence="6">
    <location>
        <begin position="153"/>
        <end position="225"/>
    </location>
</feature>
<dbReference type="SUPFAM" id="SSF53098">
    <property type="entry name" value="Ribonuclease H-like"/>
    <property type="match status" value="1"/>
</dbReference>
<evidence type="ECO:0008006" key="9">
    <source>
        <dbReference type="Google" id="ProtNLM"/>
    </source>
</evidence>
<proteinExistence type="predicted"/>
<sequence length="303" mass="34503">MREFLATAVPGYKPLHRTTVRKRLRTLYIEHRRTLRKVLQNVTDLALTTDIWKDNRNRYYISLTGHFYDKQLKLISLTLGFRLLQGRHIANRLAKYIKNEIMSLNIEEKVRCIITDNAPNVVNAIHKLGIGIHHSCMAHNLNLVIKSTLFPSKKKKKPSSSKSTLNFNDQSSTDESSAEDDASVDDYSSSDEETHSSNRVDYEDKSFITNQESSSSEDDASTSSDADNEIIITNISTTTSIDPTLLSIRSLIKRVRELVSLVNKSGPLSEYIRQQAKEKKLSGEIVYFLYKNYPNSIKSLSQL</sequence>
<keyword evidence="3" id="KW-0863">Zinc-finger</keyword>
<evidence type="ECO:0000256" key="3">
    <source>
        <dbReference type="ARBA" id="ARBA00022771"/>
    </source>
</evidence>
<keyword evidence="4" id="KW-0862">Zinc</keyword>
<dbReference type="GO" id="GO:0005634">
    <property type="term" value="C:nucleus"/>
    <property type="evidence" value="ECO:0007669"/>
    <property type="project" value="UniProtKB-SubCell"/>
</dbReference>
<dbReference type="InterPro" id="IPR052035">
    <property type="entry name" value="ZnF_BED_domain_contain"/>
</dbReference>
<dbReference type="GO" id="GO:0008270">
    <property type="term" value="F:zinc ion binding"/>
    <property type="evidence" value="ECO:0007669"/>
    <property type="project" value="UniProtKB-KW"/>
</dbReference>
<dbReference type="AlphaFoldDB" id="A0A814ND09"/>
<keyword evidence="2" id="KW-0479">Metal-binding</keyword>
<dbReference type="PANTHER" id="PTHR46481">
    <property type="entry name" value="ZINC FINGER BED DOMAIN-CONTAINING PROTEIN 4"/>
    <property type="match status" value="1"/>
</dbReference>
<dbReference type="PANTHER" id="PTHR46481:SF10">
    <property type="entry name" value="ZINC FINGER BED DOMAIN-CONTAINING PROTEIN 39"/>
    <property type="match status" value="1"/>
</dbReference>
<evidence type="ECO:0000313" key="8">
    <source>
        <dbReference type="Proteomes" id="UP000663864"/>
    </source>
</evidence>
<feature type="compositionally biased region" description="Acidic residues" evidence="6">
    <location>
        <begin position="176"/>
        <end position="191"/>
    </location>
</feature>
<comment type="subcellular location">
    <subcellularLocation>
        <location evidence="1">Nucleus</location>
    </subcellularLocation>
</comment>